<dbReference type="OrthoDB" id="47588at2759"/>
<keyword evidence="2" id="KW-0732">Signal</keyword>
<evidence type="ECO:0000313" key="3">
    <source>
        <dbReference type="EMBL" id="GMI15573.1"/>
    </source>
</evidence>
<evidence type="ECO:0000313" key="4">
    <source>
        <dbReference type="Proteomes" id="UP001165122"/>
    </source>
</evidence>
<gene>
    <name evidence="3" type="ORF">TrLO_g14939</name>
</gene>
<dbReference type="Proteomes" id="UP001165122">
    <property type="component" value="Unassembled WGS sequence"/>
</dbReference>
<sequence length="271" mass="29715">MQSPHASKFPLLLLALIIIVASGFNPFISRRLSSPTHFGSASRAAPVSLPPRSSPLFAESAKPELTPSKIADMLEKTFVDACMQLSSGYVDVLKLFIVAGKAAYERGLTIPQVQLEITQCQTQTAGRALMQEEIDLRTVWLSLIYLTLERVEHRKGSSIGSTVDPDLRQKFYTFVYDVVNAKKQGYTLQTLKLEQIMKNSSGQPTSIAEKTVQMNAQQRQIEEAILSQSMRLVFLTLTVLEESEEFEKGNGNGNGGGGDNGDVPRPPIPGT</sequence>
<evidence type="ECO:0000256" key="1">
    <source>
        <dbReference type="SAM" id="MobiDB-lite"/>
    </source>
</evidence>
<dbReference type="EMBL" id="BRXW01000234">
    <property type="protein sequence ID" value="GMI15573.1"/>
    <property type="molecule type" value="Genomic_DNA"/>
</dbReference>
<reference evidence="4" key="1">
    <citation type="journal article" date="2023" name="Commun. Biol.">
        <title>Genome analysis of Parmales, the sister group of diatoms, reveals the evolutionary specialization of diatoms from phago-mixotrophs to photoautotrophs.</title>
        <authorList>
            <person name="Ban H."/>
            <person name="Sato S."/>
            <person name="Yoshikawa S."/>
            <person name="Yamada K."/>
            <person name="Nakamura Y."/>
            <person name="Ichinomiya M."/>
            <person name="Sato N."/>
            <person name="Blanc-Mathieu R."/>
            <person name="Endo H."/>
            <person name="Kuwata A."/>
            <person name="Ogata H."/>
        </authorList>
    </citation>
    <scope>NUCLEOTIDE SEQUENCE [LARGE SCALE GENOMIC DNA]</scope>
    <source>
        <strain evidence="4">NIES 3700</strain>
    </source>
</reference>
<accession>A0A9W7KXM4</accession>
<protein>
    <submittedName>
        <fullName evidence="3">Uncharacterized protein</fullName>
    </submittedName>
</protein>
<feature type="signal peptide" evidence="2">
    <location>
        <begin position="1"/>
        <end position="23"/>
    </location>
</feature>
<comment type="caution">
    <text evidence="3">The sequence shown here is derived from an EMBL/GenBank/DDBJ whole genome shotgun (WGS) entry which is preliminary data.</text>
</comment>
<keyword evidence="4" id="KW-1185">Reference proteome</keyword>
<proteinExistence type="predicted"/>
<feature type="region of interest" description="Disordered" evidence="1">
    <location>
        <begin position="245"/>
        <end position="271"/>
    </location>
</feature>
<feature type="chain" id="PRO_5040800902" evidence="2">
    <location>
        <begin position="24"/>
        <end position="271"/>
    </location>
</feature>
<feature type="compositionally biased region" description="Gly residues" evidence="1">
    <location>
        <begin position="250"/>
        <end position="260"/>
    </location>
</feature>
<dbReference type="AlphaFoldDB" id="A0A9W7KXM4"/>
<name>A0A9W7KXM4_9STRA</name>
<organism evidence="3 4">
    <name type="scientific">Triparma laevis f. longispina</name>
    <dbReference type="NCBI Taxonomy" id="1714387"/>
    <lineage>
        <taxon>Eukaryota</taxon>
        <taxon>Sar</taxon>
        <taxon>Stramenopiles</taxon>
        <taxon>Ochrophyta</taxon>
        <taxon>Bolidophyceae</taxon>
        <taxon>Parmales</taxon>
        <taxon>Triparmaceae</taxon>
        <taxon>Triparma</taxon>
    </lineage>
</organism>
<evidence type="ECO:0000256" key="2">
    <source>
        <dbReference type="SAM" id="SignalP"/>
    </source>
</evidence>